<dbReference type="InterPro" id="IPR041468">
    <property type="entry name" value="HTH_ParB/Spo0J"/>
</dbReference>
<dbReference type="Pfam" id="PF23552">
    <property type="entry name" value="ParB_C"/>
    <property type="match status" value="1"/>
</dbReference>
<evidence type="ECO:0000256" key="3">
    <source>
        <dbReference type="ARBA" id="ARBA00023125"/>
    </source>
</evidence>
<accession>A0A644UL01</accession>
<evidence type="ECO:0000256" key="2">
    <source>
        <dbReference type="ARBA" id="ARBA00022829"/>
    </source>
</evidence>
<dbReference type="SUPFAM" id="SSF109709">
    <property type="entry name" value="KorB DNA-binding domain-like"/>
    <property type="match status" value="1"/>
</dbReference>
<comment type="similarity">
    <text evidence="1">Belongs to the ParB family.</text>
</comment>
<comment type="caution">
    <text evidence="6">The sequence shown here is derived from an EMBL/GenBank/DDBJ whole genome shotgun (WGS) entry which is preliminary data.</text>
</comment>
<dbReference type="InterPro" id="IPR003115">
    <property type="entry name" value="ParB_N"/>
</dbReference>
<evidence type="ECO:0000256" key="1">
    <source>
        <dbReference type="ARBA" id="ARBA00006295"/>
    </source>
</evidence>
<dbReference type="NCBIfam" id="TIGR00180">
    <property type="entry name" value="parB_part"/>
    <property type="match status" value="1"/>
</dbReference>
<dbReference type="InterPro" id="IPR050336">
    <property type="entry name" value="Chromosome_partition/occlusion"/>
</dbReference>
<keyword evidence="3" id="KW-0238">DNA-binding</keyword>
<reference evidence="6" key="1">
    <citation type="submission" date="2019-08" db="EMBL/GenBank/DDBJ databases">
        <authorList>
            <person name="Kucharzyk K."/>
            <person name="Murdoch R.W."/>
            <person name="Higgins S."/>
            <person name="Loffler F."/>
        </authorList>
    </citation>
    <scope>NUCLEOTIDE SEQUENCE</scope>
</reference>
<dbReference type="GO" id="GO:0005694">
    <property type="term" value="C:chromosome"/>
    <property type="evidence" value="ECO:0007669"/>
    <property type="project" value="TreeGrafter"/>
</dbReference>
<dbReference type="PANTHER" id="PTHR33375">
    <property type="entry name" value="CHROMOSOME-PARTITIONING PROTEIN PARB-RELATED"/>
    <property type="match status" value="1"/>
</dbReference>
<dbReference type="AlphaFoldDB" id="A0A644UL01"/>
<name>A0A644UL01_9ZZZZ</name>
<gene>
    <name evidence="6" type="primary">spo0J_5</name>
    <name evidence="6" type="ORF">SDC9_25494</name>
</gene>
<evidence type="ECO:0000259" key="5">
    <source>
        <dbReference type="PROSITE" id="PS50943"/>
    </source>
</evidence>
<organism evidence="6">
    <name type="scientific">bioreactor metagenome</name>
    <dbReference type="NCBI Taxonomy" id="1076179"/>
    <lineage>
        <taxon>unclassified sequences</taxon>
        <taxon>metagenomes</taxon>
        <taxon>ecological metagenomes</taxon>
    </lineage>
</organism>
<dbReference type="EMBL" id="VSSQ01000128">
    <property type="protein sequence ID" value="MPL79610.1"/>
    <property type="molecule type" value="Genomic_DNA"/>
</dbReference>
<dbReference type="InterPro" id="IPR004437">
    <property type="entry name" value="ParB/RepB/Spo0J"/>
</dbReference>
<dbReference type="Gene3D" id="3.90.1530.30">
    <property type="match status" value="1"/>
</dbReference>
<dbReference type="PANTHER" id="PTHR33375:SF1">
    <property type="entry name" value="CHROMOSOME-PARTITIONING PROTEIN PARB-RELATED"/>
    <property type="match status" value="1"/>
</dbReference>
<dbReference type="GO" id="GO:0007059">
    <property type="term" value="P:chromosome segregation"/>
    <property type="evidence" value="ECO:0007669"/>
    <property type="project" value="UniProtKB-KW"/>
</dbReference>
<dbReference type="PROSITE" id="PS50943">
    <property type="entry name" value="HTH_CROC1"/>
    <property type="match status" value="1"/>
</dbReference>
<dbReference type="SMART" id="SM00470">
    <property type="entry name" value="ParB"/>
    <property type="match status" value="1"/>
</dbReference>
<dbReference type="GO" id="GO:0003677">
    <property type="term" value="F:DNA binding"/>
    <property type="evidence" value="ECO:0007669"/>
    <property type="project" value="UniProtKB-KW"/>
</dbReference>
<dbReference type="SUPFAM" id="SSF110849">
    <property type="entry name" value="ParB/Sulfiredoxin"/>
    <property type="match status" value="1"/>
</dbReference>
<sequence>MAAKKQVLGRGLGALLQSMETTNPEVEYNNSITASIAFIPISKIEPNPNQPRKEFDSKAIEELSQSIKEQGVIVPITVTKGNDENYILIAGERRLRAAKKAGLSEIPAYIRVATKNEMMEMALVENIQRENLNAIEIALSLEALIESFNLTQEQMSEKIGKSRSAITNYLRLLKLPATIQIALQEDTISMGHARALINLQSEQEQLDIMNKIVERELSVRQVEDFVAQMKNPKDKSPKSSKNSKPLPSTHNEFKDKLSNKLSTTIEIKRSQRGKGTITIPFSNDKDFQRIISIIEGKE</sequence>
<evidence type="ECO:0000313" key="6">
    <source>
        <dbReference type="EMBL" id="MPL79610.1"/>
    </source>
</evidence>
<dbReference type="Pfam" id="PF17762">
    <property type="entry name" value="HTH_ParB"/>
    <property type="match status" value="1"/>
</dbReference>
<dbReference type="Pfam" id="PF02195">
    <property type="entry name" value="ParB_N"/>
    <property type="match status" value="1"/>
</dbReference>
<keyword evidence="2" id="KW-0159">Chromosome partition</keyword>
<protein>
    <submittedName>
        <fullName evidence="6">Stage 0 sporulation protein J</fullName>
    </submittedName>
</protein>
<dbReference type="InterPro" id="IPR001387">
    <property type="entry name" value="Cro/C1-type_HTH"/>
</dbReference>
<dbReference type="FunFam" id="3.90.1530.30:FF:000001">
    <property type="entry name" value="Chromosome partitioning protein ParB"/>
    <property type="match status" value="1"/>
</dbReference>
<feature type="domain" description="HTH cro/C1-type" evidence="5">
    <location>
        <begin position="141"/>
        <end position="171"/>
    </location>
</feature>
<dbReference type="CDD" id="cd00093">
    <property type="entry name" value="HTH_XRE"/>
    <property type="match status" value="1"/>
</dbReference>
<dbReference type="GO" id="GO:0045881">
    <property type="term" value="P:positive regulation of sporulation resulting in formation of a cellular spore"/>
    <property type="evidence" value="ECO:0007669"/>
    <property type="project" value="TreeGrafter"/>
</dbReference>
<feature type="region of interest" description="Disordered" evidence="4">
    <location>
        <begin position="228"/>
        <end position="257"/>
    </location>
</feature>
<dbReference type="FunFam" id="1.10.10.2830:FF:000001">
    <property type="entry name" value="Chromosome partitioning protein ParB"/>
    <property type="match status" value="1"/>
</dbReference>
<feature type="compositionally biased region" description="Low complexity" evidence="4">
    <location>
        <begin position="239"/>
        <end position="248"/>
    </location>
</feature>
<dbReference type="Gene3D" id="1.10.10.2830">
    <property type="match status" value="1"/>
</dbReference>
<proteinExistence type="inferred from homology"/>
<dbReference type="InterPro" id="IPR036086">
    <property type="entry name" value="ParB/Sulfiredoxin_sf"/>
</dbReference>
<evidence type="ECO:0000256" key="4">
    <source>
        <dbReference type="SAM" id="MobiDB-lite"/>
    </source>
</evidence>
<dbReference type="CDD" id="cd16393">
    <property type="entry name" value="SPO0J_N"/>
    <property type="match status" value="1"/>
</dbReference>
<dbReference type="InterPro" id="IPR057240">
    <property type="entry name" value="ParB_dimer_C"/>
</dbReference>